<evidence type="ECO:0000313" key="3">
    <source>
        <dbReference type="EMBL" id="GAT60762.1"/>
    </source>
</evidence>
<feature type="transmembrane region" description="Helical" evidence="2">
    <location>
        <begin position="166"/>
        <end position="191"/>
    </location>
</feature>
<feature type="transmembrane region" description="Helical" evidence="2">
    <location>
        <begin position="125"/>
        <end position="146"/>
    </location>
</feature>
<dbReference type="EMBL" id="DF849967">
    <property type="protein sequence ID" value="GAT60762.1"/>
    <property type="molecule type" value="Genomic_DNA"/>
</dbReference>
<keyword evidence="2" id="KW-0812">Transmembrane</keyword>
<keyword evidence="4" id="KW-1185">Reference proteome</keyword>
<evidence type="ECO:0000256" key="2">
    <source>
        <dbReference type="SAM" id="Phobius"/>
    </source>
</evidence>
<feature type="region of interest" description="Disordered" evidence="1">
    <location>
        <begin position="319"/>
        <end position="350"/>
    </location>
</feature>
<feature type="transmembrane region" description="Helical" evidence="2">
    <location>
        <begin position="49"/>
        <end position="76"/>
    </location>
</feature>
<evidence type="ECO:0000313" key="4">
    <source>
        <dbReference type="Proteomes" id="UP000815677"/>
    </source>
</evidence>
<protein>
    <submittedName>
        <fullName evidence="3">Uncharacterized protein</fullName>
    </submittedName>
</protein>
<evidence type="ECO:0000256" key="1">
    <source>
        <dbReference type="SAM" id="MobiDB-lite"/>
    </source>
</evidence>
<sequence>MGSLTLAQGRMFGALYESMLFGINLILFGIVVYLQLFTKGQKITTTQQLRLAAVIIVFLMCAAHLAAVYRGLYLAFFVSSVSPNVFFLDHTQPVDLTQKAVYAVATLFADGLLINRAFVIFSGKWVVIIVPLMSLVSTIALWIVLIRAYHNSAPGTILFPDPVNHLAVAAFAMSFITNLIITIMIAVRIFLAMRRSKAIGLSTSFYRRFLAYSIESGLLYPVVLLITAGFFATGNNGLEILSGSNTQVLGIVPLLLSLQLRMNLSAYDNATAAPISGINTGQSRSATRTLQFASDRRTAETDLDVVEMGGKSRVAAVRLDQTNSTSAGSEQNSSTLGSDFKRGEGSELDV</sequence>
<organism evidence="3 4">
    <name type="scientific">Mycena chlorophos</name>
    <name type="common">Agaric fungus</name>
    <name type="synonym">Agaricus chlorophos</name>
    <dbReference type="NCBI Taxonomy" id="658473"/>
    <lineage>
        <taxon>Eukaryota</taxon>
        <taxon>Fungi</taxon>
        <taxon>Dikarya</taxon>
        <taxon>Basidiomycota</taxon>
        <taxon>Agaricomycotina</taxon>
        <taxon>Agaricomycetes</taxon>
        <taxon>Agaricomycetidae</taxon>
        <taxon>Agaricales</taxon>
        <taxon>Marasmiineae</taxon>
        <taxon>Mycenaceae</taxon>
        <taxon>Mycena</taxon>
    </lineage>
</organism>
<feature type="compositionally biased region" description="Polar residues" evidence="1">
    <location>
        <begin position="320"/>
        <end position="337"/>
    </location>
</feature>
<feature type="compositionally biased region" description="Basic and acidic residues" evidence="1">
    <location>
        <begin position="339"/>
        <end position="350"/>
    </location>
</feature>
<dbReference type="Proteomes" id="UP000815677">
    <property type="component" value="Unassembled WGS sequence"/>
</dbReference>
<gene>
    <name evidence="3" type="ORF">MCHLO_16865</name>
</gene>
<proteinExistence type="predicted"/>
<name>A0ABQ0MC06_MYCCL</name>
<accession>A0ABQ0MC06</accession>
<keyword evidence="2" id="KW-0472">Membrane</keyword>
<feature type="transmembrane region" description="Helical" evidence="2">
    <location>
        <begin position="212"/>
        <end position="234"/>
    </location>
</feature>
<feature type="transmembrane region" description="Helical" evidence="2">
    <location>
        <begin position="96"/>
        <end position="113"/>
    </location>
</feature>
<keyword evidence="2" id="KW-1133">Transmembrane helix</keyword>
<feature type="transmembrane region" description="Helical" evidence="2">
    <location>
        <begin position="20"/>
        <end position="37"/>
    </location>
</feature>
<reference evidence="3" key="1">
    <citation type="submission" date="2014-09" db="EMBL/GenBank/DDBJ databases">
        <title>Genome sequence of the luminous mushroom Mycena chlorophos for searching fungal bioluminescence genes.</title>
        <authorList>
            <person name="Tanaka Y."/>
            <person name="Kasuga D."/>
            <person name="Oba Y."/>
            <person name="Hase S."/>
            <person name="Sato K."/>
            <person name="Oba Y."/>
            <person name="Sakakibara Y."/>
        </authorList>
    </citation>
    <scope>NUCLEOTIDE SEQUENCE</scope>
</reference>